<dbReference type="EMBL" id="KN837124">
    <property type="protein sequence ID" value="KIJ43206.1"/>
    <property type="molecule type" value="Genomic_DNA"/>
</dbReference>
<accession>A0A0C9VXN8</accession>
<evidence type="ECO:0000313" key="1">
    <source>
        <dbReference type="EMBL" id="KIJ43206.1"/>
    </source>
</evidence>
<dbReference type="OrthoDB" id="3237761at2759"/>
<proteinExistence type="predicted"/>
<dbReference type="AlphaFoldDB" id="A0A0C9VXN8"/>
<evidence type="ECO:0000313" key="2">
    <source>
        <dbReference type="Proteomes" id="UP000054279"/>
    </source>
</evidence>
<reference evidence="1 2" key="1">
    <citation type="submission" date="2014-06" db="EMBL/GenBank/DDBJ databases">
        <title>Evolutionary Origins and Diversification of the Mycorrhizal Mutualists.</title>
        <authorList>
            <consortium name="DOE Joint Genome Institute"/>
            <consortium name="Mycorrhizal Genomics Consortium"/>
            <person name="Kohler A."/>
            <person name="Kuo A."/>
            <person name="Nagy L.G."/>
            <person name="Floudas D."/>
            <person name="Copeland A."/>
            <person name="Barry K.W."/>
            <person name="Cichocki N."/>
            <person name="Veneault-Fourrey C."/>
            <person name="LaButti K."/>
            <person name="Lindquist E.A."/>
            <person name="Lipzen A."/>
            <person name="Lundell T."/>
            <person name="Morin E."/>
            <person name="Murat C."/>
            <person name="Riley R."/>
            <person name="Ohm R."/>
            <person name="Sun H."/>
            <person name="Tunlid A."/>
            <person name="Henrissat B."/>
            <person name="Grigoriev I.V."/>
            <person name="Hibbett D.S."/>
            <person name="Martin F."/>
        </authorList>
    </citation>
    <scope>NUCLEOTIDE SEQUENCE [LARGE SCALE GENOMIC DNA]</scope>
    <source>
        <strain evidence="1 2">SS14</strain>
    </source>
</reference>
<protein>
    <submittedName>
        <fullName evidence="1">Uncharacterized protein</fullName>
    </submittedName>
</protein>
<organism evidence="1 2">
    <name type="scientific">Sphaerobolus stellatus (strain SS14)</name>
    <dbReference type="NCBI Taxonomy" id="990650"/>
    <lineage>
        <taxon>Eukaryota</taxon>
        <taxon>Fungi</taxon>
        <taxon>Dikarya</taxon>
        <taxon>Basidiomycota</taxon>
        <taxon>Agaricomycotina</taxon>
        <taxon>Agaricomycetes</taxon>
        <taxon>Phallomycetidae</taxon>
        <taxon>Geastrales</taxon>
        <taxon>Sphaerobolaceae</taxon>
        <taxon>Sphaerobolus</taxon>
    </lineage>
</organism>
<dbReference type="HOGENOM" id="CLU_2851197_0_0_1"/>
<sequence length="65" mass="7053">MATNFSVGDRVAFVVARAQIQQTGVIMKVGDRLADGTLIVTIRTQSGQQFDLPCALFYIPTPLPD</sequence>
<gene>
    <name evidence="1" type="ORF">M422DRAFT_253401</name>
</gene>
<dbReference type="Proteomes" id="UP000054279">
    <property type="component" value="Unassembled WGS sequence"/>
</dbReference>
<keyword evidence="2" id="KW-1185">Reference proteome</keyword>
<name>A0A0C9VXN8_SPHS4</name>